<dbReference type="OrthoDB" id="8914001at2"/>
<proteinExistence type="predicted"/>
<dbReference type="SUPFAM" id="SSF56349">
    <property type="entry name" value="DNA breaking-rejoining enzymes"/>
    <property type="match status" value="1"/>
</dbReference>
<dbReference type="Proteomes" id="UP000071778">
    <property type="component" value="Chromosome"/>
</dbReference>
<accession>A0A127PXF2</accession>
<dbReference type="EMBL" id="CP013235">
    <property type="protein sequence ID" value="AMP11947.1"/>
    <property type="molecule type" value="Genomic_DNA"/>
</dbReference>
<organism evidence="1 2">
    <name type="scientific">Collimonas arenae</name>
    <dbReference type="NCBI Taxonomy" id="279058"/>
    <lineage>
        <taxon>Bacteria</taxon>
        <taxon>Pseudomonadati</taxon>
        <taxon>Pseudomonadota</taxon>
        <taxon>Betaproteobacteria</taxon>
        <taxon>Burkholderiales</taxon>
        <taxon>Oxalobacteraceae</taxon>
        <taxon>Collimonas</taxon>
    </lineage>
</organism>
<dbReference type="GO" id="GO:0003677">
    <property type="term" value="F:DNA binding"/>
    <property type="evidence" value="ECO:0007669"/>
    <property type="project" value="InterPro"/>
</dbReference>
<sequence>MHKNHAQSVDTARAKAISCYIANAFSQVQPYKGPYTAPWLLSSFDSNVWLIKVPGSYCDSSGEWKGLKKLTWDILLDDESKLTDSANLLMFRATKSVLFLSIIVSNGDLSPKMIPDIWTEFSRIVKWLYLHREIYQPSTYAFARVDANAVQSFIADFVIHGTGGTLNYYEKILKPIYQQTPELTWSPDLLQDPYRLPKKDSELIVRWFEQQNFYTCRVHRQHEKKTEVIDRALIAKAIGVDFSSLNSEKMTAFFRQFEPSMLRVNPSLLIPVNSGDTEYYSHNVRLIDDVINTPSSVTASLAMLHNWERLFRLHHHLPDQLPSSTDSKYGRLQKEILSATASSGSTPWIPLPVALKYTNEALRLVVVHGMSIAKFYIKSLKYFKENDLLSEDSDGTTRSLTKLKKRDKYIANNVPEDLMSLNISDWATHWRAIHKDPWESLRTAPSVTDLLQVLVGAISLLTSILKPMRRGEFPSLRNDCLYFRQNDGYYLRQRRGKKGVLHRLVEDSRPIPRVVALGIEILKYLGDELKQIAEEKDPHSLEALIYLISPKSNRSAKPGTVSEKFIITALDRFCDWGNDPPDKYGRRWYYRPHEGRKTFLISFFWCYKYASLGAASWMANHSSWRETLNYISSAFPGDELPEFEAQYAAEQLWQFEKYGESEVTNVRDLYRLVCRHFNVAKIDLIPEADLKFWLKEAYLDETYEIMPIVIGNKRNDSRITVAVRIKQERTHEPRRKP</sequence>
<keyword evidence="2" id="KW-1185">Reference proteome</keyword>
<evidence type="ECO:0000313" key="2">
    <source>
        <dbReference type="Proteomes" id="UP000071778"/>
    </source>
</evidence>
<dbReference type="InterPro" id="IPR011010">
    <property type="entry name" value="DNA_brk_join_enz"/>
</dbReference>
<protein>
    <submittedName>
        <fullName evidence="1">Uncharacterized protein</fullName>
    </submittedName>
</protein>
<evidence type="ECO:0000313" key="1">
    <source>
        <dbReference type="EMBL" id="AMP11947.1"/>
    </source>
</evidence>
<gene>
    <name evidence="1" type="ORF">CAter282_4287</name>
</gene>
<dbReference type="RefSeq" id="WP_061534816.1">
    <property type="nucleotide sequence ID" value="NZ_CP013233.1"/>
</dbReference>
<reference evidence="1 2" key="1">
    <citation type="submission" date="2015-11" db="EMBL/GenBank/DDBJ databases">
        <title>Exploring the genomic traits of fungus-feeding bacterial genus Collimonas.</title>
        <authorList>
            <person name="Song C."/>
            <person name="Schmidt R."/>
            <person name="de Jager V."/>
            <person name="Krzyzanowska D."/>
            <person name="Jongedijk E."/>
            <person name="Cankar K."/>
            <person name="Beekwilder J."/>
            <person name="van Veen A."/>
            <person name="de Boer W."/>
            <person name="van Veen J.A."/>
            <person name="Garbeva P."/>
        </authorList>
    </citation>
    <scope>NUCLEOTIDE SEQUENCE [LARGE SCALE GENOMIC DNA]</scope>
    <source>
        <strain evidence="1 2">Ter282</strain>
    </source>
</reference>
<dbReference type="PATRIC" id="fig|279058.17.peg.4617"/>
<dbReference type="AlphaFoldDB" id="A0A127PXF2"/>
<name>A0A127PXF2_9BURK</name>